<protein>
    <submittedName>
        <fullName evidence="3">Aste57867_24914 protein</fullName>
    </submittedName>
</protein>
<dbReference type="OrthoDB" id="122614at2759"/>
<dbReference type="Pfam" id="PF03184">
    <property type="entry name" value="DDE_1"/>
    <property type="match status" value="1"/>
</dbReference>
<dbReference type="EMBL" id="VJMH01007467">
    <property type="protein sequence ID" value="KAF0683001.1"/>
    <property type="molecule type" value="Genomic_DNA"/>
</dbReference>
<dbReference type="Proteomes" id="UP000332933">
    <property type="component" value="Unassembled WGS sequence"/>
</dbReference>
<feature type="domain" description="DDE-1" evidence="1">
    <location>
        <begin position="96"/>
        <end position="231"/>
    </location>
</feature>
<dbReference type="GO" id="GO:0003677">
    <property type="term" value="F:DNA binding"/>
    <property type="evidence" value="ECO:0007669"/>
    <property type="project" value="TreeGrafter"/>
</dbReference>
<evidence type="ECO:0000259" key="1">
    <source>
        <dbReference type="Pfam" id="PF03184"/>
    </source>
</evidence>
<reference evidence="3 4" key="1">
    <citation type="submission" date="2019-03" db="EMBL/GenBank/DDBJ databases">
        <authorList>
            <person name="Gaulin E."/>
            <person name="Dumas B."/>
        </authorList>
    </citation>
    <scope>NUCLEOTIDE SEQUENCE [LARGE SCALE GENOMIC DNA]</scope>
    <source>
        <strain evidence="3">CBS 568.67</strain>
    </source>
</reference>
<dbReference type="AlphaFoldDB" id="A0A485LSB3"/>
<organism evidence="3 4">
    <name type="scientific">Aphanomyces stellatus</name>
    <dbReference type="NCBI Taxonomy" id="120398"/>
    <lineage>
        <taxon>Eukaryota</taxon>
        <taxon>Sar</taxon>
        <taxon>Stramenopiles</taxon>
        <taxon>Oomycota</taxon>
        <taxon>Saprolegniomycetes</taxon>
        <taxon>Saprolegniales</taxon>
        <taxon>Verrucalvaceae</taxon>
        <taxon>Aphanomyces</taxon>
    </lineage>
</organism>
<gene>
    <name evidence="3" type="primary">Aste57867_24914</name>
    <name evidence="2" type="ORF">As57867_024836</name>
    <name evidence="3" type="ORF">ASTE57867_24914</name>
</gene>
<dbReference type="InterPro" id="IPR004875">
    <property type="entry name" value="DDE_SF_endonuclease_dom"/>
</dbReference>
<name>A0A485LSB3_9STRA</name>
<reference evidence="2" key="2">
    <citation type="submission" date="2019-06" db="EMBL/GenBank/DDBJ databases">
        <title>Genomics analysis of Aphanomyces spp. identifies a new class of oomycete effector associated with host adaptation.</title>
        <authorList>
            <person name="Gaulin E."/>
        </authorList>
    </citation>
    <scope>NUCLEOTIDE SEQUENCE</scope>
    <source>
        <strain evidence="2">CBS 578.67</strain>
    </source>
</reference>
<proteinExistence type="predicted"/>
<evidence type="ECO:0000313" key="2">
    <source>
        <dbReference type="EMBL" id="KAF0683001.1"/>
    </source>
</evidence>
<sequence>MGKMWHARFEARHQEITARTAQALSRPRNAVTKEGVTRYFFDLLKGVQGFACTARDIYNVDETSFKTKGRTKRVVAVCGSKNVWRGEQTDSYHLTIVAAVAADGTPVPPAFILPGQSCAATVLDKCPVSDAIVSASPKAFMNSDLFDSWLERFGEWKLRERDARPGVLVLDNCSSYLSINSLPICEAYGIFVVRLPANSTHLLQPLDVALFRTFKRRIAQGVTQRLQALNTISLPRDAAVQIAGEVFQAVFPTVDGDKFRNKAAENGFRTCGIWPLSLPKMLRRLAVAKANSVQNGIGTETWLKTKDHARQDILTLPPVKKVRKRVPTALEWHTRDALHASAAKPVKRKK</sequence>
<dbReference type="Gene3D" id="3.30.420.10">
    <property type="entry name" value="Ribonuclease H-like superfamily/Ribonuclease H"/>
    <property type="match status" value="1"/>
</dbReference>
<dbReference type="GO" id="GO:0005634">
    <property type="term" value="C:nucleus"/>
    <property type="evidence" value="ECO:0007669"/>
    <property type="project" value="TreeGrafter"/>
</dbReference>
<dbReference type="EMBL" id="CAADRA010007493">
    <property type="protein sequence ID" value="VFU01546.1"/>
    <property type="molecule type" value="Genomic_DNA"/>
</dbReference>
<dbReference type="InterPro" id="IPR036397">
    <property type="entry name" value="RNaseH_sf"/>
</dbReference>
<evidence type="ECO:0000313" key="3">
    <source>
        <dbReference type="EMBL" id="VFU01546.1"/>
    </source>
</evidence>
<keyword evidence="4" id="KW-1185">Reference proteome</keyword>
<dbReference type="PANTHER" id="PTHR19303:SF57">
    <property type="entry name" value="HTH CENPB-TYPE DOMAIN-CONTAINING PROTEIN"/>
    <property type="match status" value="1"/>
</dbReference>
<accession>A0A485LSB3</accession>
<dbReference type="InterPro" id="IPR050863">
    <property type="entry name" value="CenT-Element_Derived"/>
</dbReference>
<evidence type="ECO:0000313" key="4">
    <source>
        <dbReference type="Proteomes" id="UP000332933"/>
    </source>
</evidence>
<dbReference type="PANTHER" id="PTHR19303">
    <property type="entry name" value="TRANSPOSON"/>
    <property type="match status" value="1"/>
</dbReference>